<dbReference type="Proteomes" id="UP001596084">
    <property type="component" value="Unassembled WGS sequence"/>
</dbReference>
<dbReference type="EMBL" id="JBHSMX010000011">
    <property type="protein sequence ID" value="MFC5520716.1"/>
    <property type="molecule type" value="Genomic_DNA"/>
</dbReference>
<sequence length="123" mass="12795">MQAFKTAMVILLAQLLGVGGLAHAESTSGSFGVTIVLRTFSEAATADHRCTHRRQAEGQAGTLSISCPATVDVQAIASAFAGKTGQYQRMVNGVAGKPDHSHLAVMAGQPMNSADPIELTISW</sequence>
<gene>
    <name evidence="2" type="ORF">ACFPP7_07265</name>
</gene>
<organism evidence="2 3">
    <name type="scientific">Polaromonas jejuensis</name>
    <dbReference type="NCBI Taxonomy" id="457502"/>
    <lineage>
        <taxon>Bacteria</taxon>
        <taxon>Pseudomonadati</taxon>
        <taxon>Pseudomonadota</taxon>
        <taxon>Betaproteobacteria</taxon>
        <taxon>Burkholderiales</taxon>
        <taxon>Comamonadaceae</taxon>
        <taxon>Polaromonas</taxon>
    </lineage>
</organism>
<evidence type="ECO:0000313" key="3">
    <source>
        <dbReference type="Proteomes" id="UP001596084"/>
    </source>
</evidence>
<feature type="signal peptide" evidence="1">
    <location>
        <begin position="1"/>
        <end position="24"/>
    </location>
</feature>
<reference evidence="3" key="1">
    <citation type="journal article" date="2019" name="Int. J. Syst. Evol. Microbiol.">
        <title>The Global Catalogue of Microorganisms (GCM) 10K type strain sequencing project: providing services to taxonomists for standard genome sequencing and annotation.</title>
        <authorList>
            <consortium name="The Broad Institute Genomics Platform"/>
            <consortium name="The Broad Institute Genome Sequencing Center for Infectious Disease"/>
            <person name="Wu L."/>
            <person name="Ma J."/>
        </authorList>
    </citation>
    <scope>NUCLEOTIDE SEQUENCE [LARGE SCALE GENOMIC DNA]</scope>
    <source>
        <strain evidence="3">CGMCC 4.7277</strain>
    </source>
</reference>
<accession>A0ABW0Q782</accession>
<evidence type="ECO:0000313" key="2">
    <source>
        <dbReference type="EMBL" id="MFC5520716.1"/>
    </source>
</evidence>
<feature type="chain" id="PRO_5045378141" description="Secreted protein" evidence="1">
    <location>
        <begin position="25"/>
        <end position="123"/>
    </location>
</feature>
<keyword evidence="3" id="KW-1185">Reference proteome</keyword>
<protein>
    <recommendedName>
        <fullName evidence="4">Secreted protein</fullName>
    </recommendedName>
</protein>
<comment type="caution">
    <text evidence="2">The sequence shown here is derived from an EMBL/GenBank/DDBJ whole genome shotgun (WGS) entry which is preliminary data.</text>
</comment>
<dbReference type="RefSeq" id="WP_068831182.1">
    <property type="nucleotide sequence ID" value="NZ_JBHSMX010000011.1"/>
</dbReference>
<name>A0ABW0Q782_9BURK</name>
<proteinExistence type="predicted"/>
<evidence type="ECO:0008006" key="4">
    <source>
        <dbReference type="Google" id="ProtNLM"/>
    </source>
</evidence>
<keyword evidence="1" id="KW-0732">Signal</keyword>
<evidence type="ECO:0000256" key="1">
    <source>
        <dbReference type="SAM" id="SignalP"/>
    </source>
</evidence>